<dbReference type="InterPro" id="IPR019775">
    <property type="entry name" value="WD40_repeat_CS"/>
</dbReference>
<dbReference type="Gene3D" id="2.130.10.10">
    <property type="entry name" value="YVTN repeat-like/Quinoprotein amine dehydrogenase"/>
    <property type="match status" value="2"/>
</dbReference>
<dbReference type="EMBL" id="CAACVR010000001">
    <property type="protein sequence ID" value="VEU19775.1"/>
    <property type="molecule type" value="Genomic_DNA"/>
</dbReference>
<evidence type="ECO:0000256" key="5">
    <source>
        <dbReference type="ARBA" id="ARBA00022737"/>
    </source>
</evidence>
<protein>
    <submittedName>
        <fullName evidence="10">DEKNAAC100814</fullName>
    </submittedName>
</protein>
<dbReference type="Gene3D" id="3.40.630.10">
    <property type="entry name" value="Zn peptidases"/>
    <property type="match status" value="1"/>
</dbReference>
<dbReference type="InterPro" id="IPR051458">
    <property type="entry name" value="Cyt/Met_Dipeptidase"/>
</dbReference>
<evidence type="ECO:0000256" key="1">
    <source>
        <dbReference type="ARBA" id="ARBA00006247"/>
    </source>
</evidence>
<dbReference type="GO" id="GO:0006751">
    <property type="term" value="P:glutathione catabolic process"/>
    <property type="evidence" value="ECO:0007669"/>
    <property type="project" value="InterPro"/>
</dbReference>
<dbReference type="InterPro" id="IPR001680">
    <property type="entry name" value="WD40_rpt"/>
</dbReference>
<evidence type="ECO:0000256" key="2">
    <source>
        <dbReference type="ARBA" id="ARBA00022574"/>
    </source>
</evidence>
<dbReference type="Pfam" id="PF00400">
    <property type="entry name" value="WD40"/>
    <property type="match status" value="1"/>
</dbReference>
<keyword evidence="2 7" id="KW-0853">WD repeat</keyword>
<dbReference type="InParanoid" id="A0A448YFP0"/>
<feature type="region of interest" description="Disordered" evidence="8">
    <location>
        <begin position="39"/>
        <end position="62"/>
    </location>
</feature>
<dbReference type="GO" id="GO:0046872">
    <property type="term" value="F:metal ion binding"/>
    <property type="evidence" value="ECO:0007669"/>
    <property type="project" value="UniProtKB-KW"/>
</dbReference>
<dbReference type="FunCoup" id="A0A448YFP0">
    <property type="interactions" value="97"/>
</dbReference>
<evidence type="ECO:0000256" key="8">
    <source>
        <dbReference type="SAM" id="MobiDB-lite"/>
    </source>
</evidence>
<dbReference type="Gene3D" id="3.30.70.360">
    <property type="match status" value="1"/>
</dbReference>
<keyword evidence="5" id="KW-0677">Repeat</keyword>
<dbReference type="OrthoDB" id="7832001at2759"/>
<accession>A0A448YFP0</accession>
<sequence length="898" mass="99290">MADQKKTSANVFYRLNGDDRKLPLTSSSSDLCSIGMHSSYSASSSRDGSLGPDPGRTEGTDDLRNSIVHKWTHDQSIVCLVCSPKNGLLFCGTQDSYILILDLTTFQKLSMIKAHSGSVLCMHLAECETILFTGGSDSLVKIWNINVIHKRRSQRQVELLPTHIIYSLLDIGDIFSVAWIESTKTVLFGSQNASISFVHLGKISNDNADPSSMPSNRYDKFFDSTGRISDNSKQSLPLPGGDKDDCQSLPASRLIEVPSCNIIRYAHNGYVYAMDMISNIDAKSSLLGGTIPEEFDDVILSGGGDGIIKLWGFKDNKMTLLRSLDNSEPVLCIVTKQGDNYCTLYCGLANGTVNAWDLSTFQLVRSFEVGRGDIGCLGLCDGLLFIGTEEGVCKKPSLSDGTVVWLPSSDSCLAMSTFRMNDVSYLVSASMDNSVTLWNVNVLDRSCVKNRSDTNSVSINRMIEVLRKMVSFETVSKEPSKFLDQSRKCASFLRLLCKNLGAVKSVLLPVPDANPVVLATFQANKPNVTGKTARILWYGHYDVIEADHTDSWDTNPFEVTAVNGYLYGRGVSDNKGPLLAALYAVADLFRSNKLACDAVFLIEGEEEAGSYGFQKIVTKNKDMIGDIDWVLLSNSYWLDDNVPCLNYGLRGVVAADVEVWSDKPDRHSGVDGGVSREPTIDLINLLSKLNDDTGRVRLPNFYSTIKELADDELRLYEQITKKVKGAEISELMTKWRLPSLTVHRISVSGPGNSTVIPHAATASISIRIVPNQETSEVKKVLVDYISECFQDLRTENHMKIGMTHEAEPWLADTKNVAYQILYKNLQEAWGVEPIFIREGGSIPSIRFLEKTFNCEAAHIPTGQASDNAHLSNERLRITNLYKTKEVLEKTFNRLPCKN</sequence>
<comment type="similarity">
    <text evidence="1">Belongs to the peptidase M20A family.</text>
</comment>
<evidence type="ECO:0000313" key="11">
    <source>
        <dbReference type="Proteomes" id="UP000290900"/>
    </source>
</evidence>
<evidence type="ECO:0000256" key="4">
    <source>
        <dbReference type="ARBA" id="ARBA00022723"/>
    </source>
</evidence>
<proteinExistence type="inferred from homology"/>
<dbReference type="InterPro" id="IPR011650">
    <property type="entry name" value="Peptidase_M20_dimer"/>
</dbReference>
<dbReference type="AlphaFoldDB" id="A0A448YFP0"/>
<dbReference type="SUPFAM" id="SSF53187">
    <property type="entry name" value="Zn-dependent exopeptidases"/>
    <property type="match status" value="1"/>
</dbReference>
<dbReference type="InterPro" id="IPR002933">
    <property type="entry name" value="Peptidase_M20"/>
</dbReference>
<dbReference type="PROSITE" id="PS00678">
    <property type="entry name" value="WD_REPEATS_1"/>
    <property type="match status" value="1"/>
</dbReference>
<dbReference type="GO" id="GO:0006508">
    <property type="term" value="P:proteolysis"/>
    <property type="evidence" value="ECO:0007669"/>
    <property type="project" value="UniProtKB-KW"/>
</dbReference>
<dbReference type="PROSITE" id="PS50082">
    <property type="entry name" value="WD_REPEATS_2"/>
    <property type="match status" value="1"/>
</dbReference>
<feature type="repeat" description="WD" evidence="7">
    <location>
        <begin position="112"/>
        <end position="146"/>
    </location>
</feature>
<evidence type="ECO:0000256" key="6">
    <source>
        <dbReference type="ARBA" id="ARBA00022801"/>
    </source>
</evidence>
<evidence type="ECO:0000256" key="3">
    <source>
        <dbReference type="ARBA" id="ARBA00022670"/>
    </source>
</evidence>
<dbReference type="SUPFAM" id="SSF50978">
    <property type="entry name" value="WD40 repeat-like"/>
    <property type="match status" value="1"/>
</dbReference>
<keyword evidence="3" id="KW-0645">Protease</keyword>
<dbReference type="Pfam" id="PF07687">
    <property type="entry name" value="M20_dimer"/>
    <property type="match status" value="1"/>
</dbReference>
<evidence type="ECO:0000313" key="10">
    <source>
        <dbReference type="EMBL" id="VEU19775.1"/>
    </source>
</evidence>
<dbReference type="InterPro" id="IPR036322">
    <property type="entry name" value="WD40_repeat_dom_sf"/>
</dbReference>
<name>A0A448YFP0_BRENA</name>
<feature type="compositionally biased region" description="Low complexity" evidence="8">
    <location>
        <begin position="39"/>
        <end position="51"/>
    </location>
</feature>
<dbReference type="InterPro" id="IPR017149">
    <property type="entry name" value="GSH_degradosome_Dug2"/>
</dbReference>
<keyword evidence="6" id="KW-0378">Hydrolase</keyword>
<evidence type="ECO:0000256" key="7">
    <source>
        <dbReference type="PROSITE-ProRule" id="PRU00221"/>
    </source>
</evidence>
<keyword evidence="11" id="KW-1185">Reference proteome</keyword>
<dbReference type="Proteomes" id="UP000290900">
    <property type="component" value="Unassembled WGS sequence"/>
</dbReference>
<dbReference type="PIRSF" id="PIRSF037237">
    <property type="entry name" value="Peptidase_WD_repeats_DUG2"/>
    <property type="match status" value="1"/>
</dbReference>
<dbReference type="PANTHER" id="PTHR43270">
    <property type="entry name" value="BETA-ALA-HIS DIPEPTIDASE"/>
    <property type="match status" value="1"/>
</dbReference>
<gene>
    <name evidence="10" type="ORF">BRENAR_LOCUS511</name>
</gene>
<dbReference type="Pfam" id="PF01546">
    <property type="entry name" value="Peptidase_M20"/>
    <property type="match status" value="1"/>
</dbReference>
<dbReference type="GO" id="GO:0008233">
    <property type="term" value="F:peptidase activity"/>
    <property type="evidence" value="ECO:0007669"/>
    <property type="project" value="UniProtKB-KW"/>
</dbReference>
<dbReference type="SMART" id="SM00320">
    <property type="entry name" value="WD40"/>
    <property type="match status" value="6"/>
</dbReference>
<dbReference type="PROSITE" id="PS50294">
    <property type="entry name" value="WD_REPEATS_REGION"/>
    <property type="match status" value="1"/>
</dbReference>
<organism evidence="10 11">
    <name type="scientific">Brettanomyces naardenensis</name>
    <name type="common">Yeast</name>
    <dbReference type="NCBI Taxonomy" id="13370"/>
    <lineage>
        <taxon>Eukaryota</taxon>
        <taxon>Fungi</taxon>
        <taxon>Dikarya</taxon>
        <taxon>Ascomycota</taxon>
        <taxon>Saccharomycotina</taxon>
        <taxon>Pichiomycetes</taxon>
        <taxon>Pichiales</taxon>
        <taxon>Pichiaceae</taxon>
        <taxon>Brettanomyces</taxon>
    </lineage>
</organism>
<feature type="domain" description="Peptidase M20 dimerisation" evidence="9">
    <location>
        <begin position="647"/>
        <end position="787"/>
    </location>
</feature>
<evidence type="ECO:0000259" key="9">
    <source>
        <dbReference type="Pfam" id="PF07687"/>
    </source>
</evidence>
<reference evidence="10 11" key="1">
    <citation type="submission" date="2018-12" db="EMBL/GenBank/DDBJ databases">
        <authorList>
            <person name="Tiukova I."/>
            <person name="Dainat J."/>
        </authorList>
    </citation>
    <scope>NUCLEOTIDE SEQUENCE [LARGE SCALE GENOMIC DNA]</scope>
</reference>
<dbReference type="PANTHER" id="PTHR43270:SF8">
    <property type="entry name" value="DI- AND TRIPEPTIDASE DUG2-RELATED"/>
    <property type="match status" value="1"/>
</dbReference>
<keyword evidence="4" id="KW-0479">Metal-binding</keyword>
<dbReference type="STRING" id="13370.A0A448YFP0"/>
<dbReference type="InterPro" id="IPR015943">
    <property type="entry name" value="WD40/YVTN_repeat-like_dom_sf"/>
</dbReference>